<dbReference type="Proteomes" id="UP000799424">
    <property type="component" value="Unassembled WGS sequence"/>
</dbReference>
<evidence type="ECO:0000313" key="3">
    <source>
        <dbReference type="Proteomes" id="UP000799424"/>
    </source>
</evidence>
<keyword evidence="3" id="KW-1185">Reference proteome</keyword>
<feature type="compositionally biased region" description="Basic and acidic residues" evidence="1">
    <location>
        <begin position="1"/>
        <end position="12"/>
    </location>
</feature>
<gene>
    <name evidence="2" type="ORF">CC86DRAFT_57369</name>
</gene>
<protein>
    <submittedName>
        <fullName evidence="2">Uncharacterized protein</fullName>
    </submittedName>
</protein>
<evidence type="ECO:0000313" key="2">
    <source>
        <dbReference type="EMBL" id="KAF2824568.1"/>
    </source>
</evidence>
<reference evidence="2" key="1">
    <citation type="journal article" date="2020" name="Stud. Mycol.">
        <title>101 Dothideomycetes genomes: a test case for predicting lifestyles and emergence of pathogens.</title>
        <authorList>
            <person name="Haridas S."/>
            <person name="Albert R."/>
            <person name="Binder M."/>
            <person name="Bloem J."/>
            <person name="Labutti K."/>
            <person name="Salamov A."/>
            <person name="Andreopoulos B."/>
            <person name="Baker S."/>
            <person name="Barry K."/>
            <person name="Bills G."/>
            <person name="Bluhm B."/>
            <person name="Cannon C."/>
            <person name="Castanera R."/>
            <person name="Culley D."/>
            <person name="Daum C."/>
            <person name="Ezra D."/>
            <person name="Gonzalez J."/>
            <person name="Henrissat B."/>
            <person name="Kuo A."/>
            <person name="Liang C."/>
            <person name="Lipzen A."/>
            <person name="Lutzoni F."/>
            <person name="Magnuson J."/>
            <person name="Mondo S."/>
            <person name="Nolan M."/>
            <person name="Ohm R."/>
            <person name="Pangilinan J."/>
            <person name="Park H.-J."/>
            <person name="Ramirez L."/>
            <person name="Alfaro M."/>
            <person name="Sun H."/>
            <person name="Tritt A."/>
            <person name="Yoshinaga Y."/>
            <person name="Zwiers L.-H."/>
            <person name="Turgeon B."/>
            <person name="Goodwin S."/>
            <person name="Spatafora J."/>
            <person name="Crous P."/>
            <person name="Grigoriev I."/>
        </authorList>
    </citation>
    <scope>NUCLEOTIDE SEQUENCE</scope>
    <source>
        <strain evidence="2">CBS 113818</strain>
    </source>
</reference>
<feature type="compositionally biased region" description="Polar residues" evidence="1">
    <location>
        <begin position="42"/>
        <end position="57"/>
    </location>
</feature>
<feature type="compositionally biased region" description="Basic and acidic residues" evidence="1">
    <location>
        <begin position="23"/>
        <end position="37"/>
    </location>
</feature>
<organism evidence="2 3">
    <name type="scientific">Ophiobolus disseminans</name>
    <dbReference type="NCBI Taxonomy" id="1469910"/>
    <lineage>
        <taxon>Eukaryota</taxon>
        <taxon>Fungi</taxon>
        <taxon>Dikarya</taxon>
        <taxon>Ascomycota</taxon>
        <taxon>Pezizomycotina</taxon>
        <taxon>Dothideomycetes</taxon>
        <taxon>Pleosporomycetidae</taxon>
        <taxon>Pleosporales</taxon>
        <taxon>Pleosporineae</taxon>
        <taxon>Phaeosphaeriaceae</taxon>
        <taxon>Ophiobolus</taxon>
    </lineage>
</organism>
<accession>A0A6A6ZV01</accession>
<name>A0A6A6ZV01_9PLEO</name>
<sequence length="134" mass="15076">MSRYRSRFEDATKQTPRKKRRSDHTSPKPHINPEHCQRIPHQPQTKALHRSSSQAESSLGPFQIAPILPQGCERAIFPDRPGHPSHPPHNNTASAHVRDPPSFLRTVLVDVAVWDDDVWAQRSGACGVVGRWLG</sequence>
<feature type="region of interest" description="Disordered" evidence="1">
    <location>
        <begin position="1"/>
        <end position="98"/>
    </location>
</feature>
<evidence type="ECO:0000256" key="1">
    <source>
        <dbReference type="SAM" id="MobiDB-lite"/>
    </source>
</evidence>
<dbReference type="EMBL" id="MU006230">
    <property type="protein sequence ID" value="KAF2824568.1"/>
    <property type="molecule type" value="Genomic_DNA"/>
</dbReference>
<proteinExistence type="predicted"/>
<dbReference type="AlphaFoldDB" id="A0A6A6ZV01"/>